<dbReference type="EMBL" id="BPLR01002497">
    <property type="protein sequence ID" value="GIX74324.1"/>
    <property type="molecule type" value="Genomic_DNA"/>
</dbReference>
<protein>
    <submittedName>
        <fullName evidence="1">Uncharacterized protein</fullName>
    </submittedName>
</protein>
<accession>A0AAV4MTV9</accession>
<proteinExistence type="predicted"/>
<comment type="caution">
    <text evidence="1">The sequence shown here is derived from an EMBL/GenBank/DDBJ whole genome shotgun (WGS) entry which is preliminary data.</text>
</comment>
<gene>
    <name evidence="1" type="ORF">CEXT_46561</name>
</gene>
<organism evidence="1 2">
    <name type="scientific">Caerostris extrusa</name>
    <name type="common">Bark spider</name>
    <name type="synonym">Caerostris bankana</name>
    <dbReference type="NCBI Taxonomy" id="172846"/>
    <lineage>
        <taxon>Eukaryota</taxon>
        <taxon>Metazoa</taxon>
        <taxon>Ecdysozoa</taxon>
        <taxon>Arthropoda</taxon>
        <taxon>Chelicerata</taxon>
        <taxon>Arachnida</taxon>
        <taxon>Araneae</taxon>
        <taxon>Araneomorphae</taxon>
        <taxon>Entelegynae</taxon>
        <taxon>Araneoidea</taxon>
        <taxon>Araneidae</taxon>
        <taxon>Caerostris</taxon>
    </lineage>
</organism>
<name>A0AAV4MTV9_CAEEX</name>
<dbReference type="AlphaFoldDB" id="A0AAV4MTV9"/>
<dbReference type="Proteomes" id="UP001054945">
    <property type="component" value="Unassembled WGS sequence"/>
</dbReference>
<keyword evidence="2" id="KW-1185">Reference proteome</keyword>
<reference evidence="1 2" key="1">
    <citation type="submission" date="2021-06" db="EMBL/GenBank/DDBJ databases">
        <title>Caerostris extrusa draft genome.</title>
        <authorList>
            <person name="Kono N."/>
            <person name="Arakawa K."/>
        </authorList>
    </citation>
    <scope>NUCLEOTIDE SEQUENCE [LARGE SCALE GENOMIC DNA]</scope>
</reference>
<sequence>MFRKQFLFLLSKTKILFLHYSSRQRHSFSNPTKRFPLLKLYSSSKESRLQGNLTFLAKPDATASEAEKEKKENIASYLQKLRSCGHRCRSQRILGVRYEVLHLGFLSPR</sequence>
<evidence type="ECO:0000313" key="1">
    <source>
        <dbReference type="EMBL" id="GIX74324.1"/>
    </source>
</evidence>
<evidence type="ECO:0000313" key="2">
    <source>
        <dbReference type="Proteomes" id="UP001054945"/>
    </source>
</evidence>